<dbReference type="OrthoDB" id="8066003at2"/>
<sequence>MLKVERPKTLKENALESLRDAITSNLFKPGDRLVERTLCESMGVSRTVVRECIRHLESERLVIGIPNSGFVVASISPEEVKEIYDIRALLECSAVGECCKRATPEVIKELYQIHKGIAASLKNNDVNQGLRLTTQFYELIFATAEKHVSWDLVEQLNSRISRLRGLTLNTLGRKTSGPLDLLLIVKAMEEKDEAKAVDLCAQHLKEACELAMSVDQGVKNEIRAI</sequence>
<dbReference type="InterPro" id="IPR011711">
    <property type="entry name" value="GntR_C"/>
</dbReference>
<reference evidence="5 6" key="1">
    <citation type="submission" date="2016-11" db="EMBL/GenBank/DDBJ databases">
        <authorList>
            <person name="Jaros S."/>
            <person name="Januszkiewicz K."/>
            <person name="Wedrychowicz H."/>
        </authorList>
    </citation>
    <scope>NUCLEOTIDE SEQUENCE [LARGE SCALE GENOMIC DNA]</scope>
    <source>
        <strain evidence="5 6">CECT 7868</strain>
    </source>
</reference>
<keyword evidence="3" id="KW-0804">Transcription</keyword>
<accession>A0A1M6BWW3</accession>
<dbReference type="Gene3D" id="1.20.120.530">
    <property type="entry name" value="GntR ligand-binding domain-like"/>
    <property type="match status" value="1"/>
</dbReference>
<keyword evidence="1" id="KW-0805">Transcription regulation</keyword>
<dbReference type="GO" id="GO:0003700">
    <property type="term" value="F:DNA-binding transcription factor activity"/>
    <property type="evidence" value="ECO:0007669"/>
    <property type="project" value="InterPro"/>
</dbReference>
<evidence type="ECO:0000259" key="4">
    <source>
        <dbReference type="PROSITE" id="PS50949"/>
    </source>
</evidence>
<dbReference type="Proteomes" id="UP000184608">
    <property type="component" value="Unassembled WGS sequence"/>
</dbReference>
<dbReference type="Gene3D" id="1.10.10.10">
    <property type="entry name" value="Winged helix-like DNA-binding domain superfamily/Winged helix DNA-binding domain"/>
    <property type="match status" value="1"/>
</dbReference>
<evidence type="ECO:0000256" key="3">
    <source>
        <dbReference type="ARBA" id="ARBA00023163"/>
    </source>
</evidence>
<dbReference type="RefSeq" id="WP_073605495.1">
    <property type="nucleotide sequence ID" value="NZ_FQXZ01000044.1"/>
</dbReference>
<dbReference type="EMBL" id="FQXZ01000044">
    <property type="protein sequence ID" value="SHI53272.1"/>
    <property type="molecule type" value="Genomic_DNA"/>
</dbReference>
<feature type="domain" description="HTH gntR-type" evidence="4">
    <location>
        <begin position="8"/>
        <end position="75"/>
    </location>
</feature>
<dbReference type="SUPFAM" id="SSF48008">
    <property type="entry name" value="GntR ligand-binding domain-like"/>
    <property type="match status" value="1"/>
</dbReference>
<dbReference type="SMART" id="SM00895">
    <property type="entry name" value="FCD"/>
    <property type="match status" value="1"/>
</dbReference>
<dbReference type="InterPro" id="IPR036390">
    <property type="entry name" value="WH_DNA-bd_sf"/>
</dbReference>
<evidence type="ECO:0000256" key="2">
    <source>
        <dbReference type="ARBA" id="ARBA00023125"/>
    </source>
</evidence>
<dbReference type="InterPro" id="IPR036388">
    <property type="entry name" value="WH-like_DNA-bd_sf"/>
</dbReference>
<dbReference type="PROSITE" id="PS50949">
    <property type="entry name" value="HTH_GNTR"/>
    <property type="match status" value="1"/>
</dbReference>
<dbReference type="SUPFAM" id="SSF46785">
    <property type="entry name" value="Winged helix' DNA-binding domain"/>
    <property type="match status" value="1"/>
</dbReference>
<keyword evidence="2" id="KW-0238">DNA-binding</keyword>
<dbReference type="InterPro" id="IPR000524">
    <property type="entry name" value="Tscrpt_reg_HTH_GntR"/>
</dbReference>
<dbReference type="AlphaFoldDB" id="A0A1M6BWW3"/>
<evidence type="ECO:0000313" key="5">
    <source>
        <dbReference type="EMBL" id="SHI53272.1"/>
    </source>
</evidence>
<dbReference type="Pfam" id="PF07729">
    <property type="entry name" value="FCD"/>
    <property type="match status" value="1"/>
</dbReference>
<dbReference type="SMART" id="SM00345">
    <property type="entry name" value="HTH_GNTR"/>
    <property type="match status" value="1"/>
</dbReference>
<gene>
    <name evidence="5" type="primary">ydfH_2</name>
    <name evidence="5" type="ORF">VA7868_03889</name>
</gene>
<protein>
    <submittedName>
        <fullName evidence="5">Putative HTH-type transcriptional regulator YdfH</fullName>
    </submittedName>
</protein>
<dbReference type="PANTHER" id="PTHR43537">
    <property type="entry name" value="TRANSCRIPTIONAL REGULATOR, GNTR FAMILY"/>
    <property type="match status" value="1"/>
</dbReference>
<proteinExistence type="predicted"/>
<name>A0A1M6BWW3_9VIBR</name>
<organism evidence="5 6">
    <name type="scientific">Vibrio aerogenes CECT 7868</name>
    <dbReference type="NCBI Taxonomy" id="1216006"/>
    <lineage>
        <taxon>Bacteria</taxon>
        <taxon>Pseudomonadati</taxon>
        <taxon>Pseudomonadota</taxon>
        <taxon>Gammaproteobacteria</taxon>
        <taxon>Vibrionales</taxon>
        <taxon>Vibrionaceae</taxon>
        <taxon>Vibrio</taxon>
    </lineage>
</organism>
<dbReference type="Pfam" id="PF00392">
    <property type="entry name" value="GntR"/>
    <property type="match status" value="1"/>
</dbReference>
<dbReference type="PANTHER" id="PTHR43537:SF24">
    <property type="entry name" value="GLUCONATE OPERON TRANSCRIPTIONAL REPRESSOR"/>
    <property type="match status" value="1"/>
</dbReference>
<dbReference type="STRING" id="1216006.VA7868_03889"/>
<evidence type="ECO:0000256" key="1">
    <source>
        <dbReference type="ARBA" id="ARBA00023015"/>
    </source>
</evidence>
<dbReference type="InterPro" id="IPR008920">
    <property type="entry name" value="TF_FadR/GntR_C"/>
</dbReference>
<dbReference type="CDD" id="cd07377">
    <property type="entry name" value="WHTH_GntR"/>
    <property type="match status" value="1"/>
</dbReference>
<keyword evidence="6" id="KW-1185">Reference proteome</keyword>
<evidence type="ECO:0000313" key="6">
    <source>
        <dbReference type="Proteomes" id="UP000184608"/>
    </source>
</evidence>
<dbReference type="GO" id="GO:0003677">
    <property type="term" value="F:DNA binding"/>
    <property type="evidence" value="ECO:0007669"/>
    <property type="project" value="UniProtKB-KW"/>
</dbReference>